<keyword evidence="1" id="KW-0472">Membrane</keyword>
<gene>
    <name evidence="2" type="ORF">SAMN05421767_10716</name>
</gene>
<evidence type="ECO:0000313" key="3">
    <source>
        <dbReference type="Proteomes" id="UP000198556"/>
    </source>
</evidence>
<keyword evidence="1" id="KW-1133">Transmembrane helix</keyword>
<feature type="transmembrane region" description="Helical" evidence="1">
    <location>
        <begin position="189"/>
        <end position="207"/>
    </location>
</feature>
<evidence type="ECO:0000313" key="2">
    <source>
        <dbReference type="EMBL" id="SEQ79465.1"/>
    </source>
</evidence>
<dbReference type="Proteomes" id="UP000198556">
    <property type="component" value="Unassembled WGS sequence"/>
</dbReference>
<reference evidence="2 3" key="1">
    <citation type="submission" date="2016-10" db="EMBL/GenBank/DDBJ databases">
        <authorList>
            <person name="de Groot N.N."/>
        </authorList>
    </citation>
    <scope>NUCLEOTIDE SEQUENCE [LARGE SCALE GENOMIC DNA]</scope>
    <source>
        <strain evidence="2 3">DSM 15827</strain>
    </source>
</reference>
<evidence type="ECO:0000256" key="1">
    <source>
        <dbReference type="SAM" id="Phobius"/>
    </source>
</evidence>
<name>A0A1H9IYK1_9LACT</name>
<feature type="transmembrane region" description="Helical" evidence="1">
    <location>
        <begin position="119"/>
        <end position="142"/>
    </location>
</feature>
<accession>A0A1H9IYK1</accession>
<keyword evidence="1" id="KW-0812">Transmembrane</keyword>
<dbReference type="EMBL" id="FOGF01000007">
    <property type="protein sequence ID" value="SEQ79465.1"/>
    <property type="molecule type" value="Genomic_DNA"/>
</dbReference>
<feature type="transmembrane region" description="Helical" evidence="1">
    <location>
        <begin position="44"/>
        <end position="67"/>
    </location>
</feature>
<feature type="transmembrane region" description="Helical" evidence="1">
    <location>
        <begin position="88"/>
        <end position="113"/>
    </location>
</feature>
<dbReference type="RefSeq" id="WP_089746142.1">
    <property type="nucleotide sequence ID" value="NZ_FOGF01000007.1"/>
</dbReference>
<keyword evidence="3" id="KW-1185">Reference proteome</keyword>
<organism evidence="2 3">
    <name type="scientific">Granulicatella balaenopterae</name>
    <dbReference type="NCBI Taxonomy" id="137733"/>
    <lineage>
        <taxon>Bacteria</taxon>
        <taxon>Bacillati</taxon>
        <taxon>Bacillota</taxon>
        <taxon>Bacilli</taxon>
        <taxon>Lactobacillales</taxon>
        <taxon>Carnobacteriaceae</taxon>
        <taxon>Granulicatella</taxon>
    </lineage>
</organism>
<proteinExistence type="predicted"/>
<protein>
    <submittedName>
        <fullName evidence="2">Uncharacterized protein</fullName>
    </submittedName>
</protein>
<feature type="transmembrane region" description="Helical" evidence="1">
    <location>
        <begin position="21"/>
        <end position="38"/>
    </location>
</feature>
<sequence length="211" mass="23764">MNIFKKYLQIYKENSYSILSIKNIAIVIVVSLLFYLNGKSNDTNILNIIVVTLFSILAIMFSGDCIQNELFEKVNNDLFKQEPLAKKLLASNMTFLTNIILYIISLTTVNVYFSGFPLALAQLIKLLFVILLSIAIGNLLLITNKKIIMFNIANNTGLLKYKAINQLAKQAIISIVLGLILIYCVYDVNIIYLIGISTFAYIGSLLLNKQY</sequence>
<dbReference type="AlphaFoldDB" id="A0A1H9IYK1"/>
<feature type="transmembrane region" description="Helical" evidence="1">
    <location>
        <begin position="163"/>
        <end position="183"/>
    </location>
</feature>